<evidence type="ECO:0000313" key="3">
    <source>
        <dbReference type="EMBL" id="MCU4974902.1"/>
    </source>
</evidence>
<comment type="caution">
    <text evidence="2">The sequence shown here is derived from an EMBL/GenBank/DDBJ whole genome shotgun (WGS) entry which is preliminary data.</text>
</comment>
<dbReference type="Proteomes" id="UP001320972">
    <property type="component" value="Unassembled WGS sequence"/>
</dbReference>
<accession>A0AAP2Z401</accession>
<dbReference type="EMBL" id="JAOPKB010000014">
    <property type="protein sequence ID" value="MCU4974902.1"/>
    <property type="molecule type" value="Genomic_DNA"/>
</dbReference>
<feature type="region of interest" description="Disordered" evidence="1">
    <location>
        <begin position="81"/>
        <end position="224"/>
    </location>
</feature>
<sequence>MSTDLLREDESVAQSIDETLPESVGDRIEAYGNDGTLALLAGVVATAQGLRTVRENRTGGVLTMLWGGSWLVIGLTQRQRQRRSQGQSQDQDQNQGWQSDESTAAGPGSDTGSEDDADLEHLDDIGDVTPGETDDEMAAANTLPPSDVGEPETQAPDDADATKTAAEPSEMTGPTEEDAAPETDKTSVPNEPPTDGVSMAGADGGDSEDEDEGEDADANQNMDA</sequence>
<dbReference type="Proteomes" id="UP001321018">
    <property type="component" value="Unassembled WGS sequence"/>
</dbReference>
<keyword evidence="4" id="KW-1185">Reference proteome</keyword>
<dbReference type="AlphaFoldDB" id="A0AAP2Z401"/>
<feature type="compositionally biased region" description="Acidic residues" evidence="1">
    <location>
        <begin position="205"/>
        <end position="217"/>
    </location>
</feature>
<dbReference type="RefSeq" id="WP_338005411.1">
    <property type="nucleotide sequence ID" value="NZ_JAOPKA010000016.1"/>
</dbReference>
<proteinExistence type="predicted"/>
<evidence type="ECO:0000313" key="4">
    <source>
        <dbReference type="Proteomes" id="UP001320972"/>
    </source>
</evidence>
<evidence type="ECO:0000256" key="1">
    <source>
        <dbReference type="SAM" id="MobiDB-lite"/>
    </source>
</evidence>
<feature type="compositionally biased region" description="Low complexity" evidence="1">
    <location>
        <begin position="84"/>
        <end position="100"/>
    </location>
</feature>
<name>A0AAP2Z401_9EURY</name>
<organism evidence="2 5">
    <name type="scientific">Natronoglomus mannanivorans</name>
    <dbReference type="NCBI Taxonomy" id="2979990"/>
    <lineage>
        <taxon>Archaea</taxon>
        <taxon>Methanobacteriati</taxon>
        <taxon>Methanobacteriota</taxon>
        <taxon>Stenosarchaea group</taxon>
        <taxon>Halobacteria</taxon>
        <taxon>Halobacteriales</taxon>
        <taxon>Natrialbaceae</taxon>
        <taxon>Natronoglomus</taxon>
    </lineage>
</organism>
<evidence type="ECO:0000313" key="2">
    <source>
        <dbReference type="EMBL" id="MCU4743594.1"/>
    </source>
</evidence>
<protein>
    <submittedName>
        <fullName evidence="2">Uncharacterized protein</fullName>
    </submittedName>
</protein>
<gene>
    <name evidence="3" type="ORF">OB955_19465</name>
    <name evidence="2" type="ORF">OB960_19610</name>
</gene>
<evidence type="ECO:0000313" key="5">
    <source>
        <dbReference type="Proteomes" id="UP001321018"/>
    </source>
</evidence>
<dbReference type="EMBL" id="JAOPKA010000016">
    <property type="protein sequence ID" value="MCU4743594.1"/>
    <property type="molecule type" value="Genomic_DNA"/>
</dbReference>
<reference evidence="2 4" key="1">
    <citation type="submission" date="2022-09" db="EMBL/GenBank/DDBJ databases">
        <title>Enrichment on poylsaccharides allowed isolation of novel metabolic and taxonomic groups of Haloarchaea.</title>
        <authorList>
            <person name="Sorokin D.Y."/>
            <person name="Elcheninov A.G."/>
            <person name="Khizhniak T.V."/>
            <person name="Kolganova T.V."/>
            <person name="Kublanov I.V."/>
        </authorList>
    </citation>
    <scope>NUCLEOTIDE SEQUENCE</scope>
    <source>
        <strain evidence="3 4">AArc-m2/3/4</strain>
        <strain evidence="2">AArc-xg1-1</strain>
    </source>
</reference>